<reference evidence="1 2" key="1">
    <citation type="submission" date="2020-08" db="EMBL/GenBank/DDBJ databases">
        <title>Genomic Encyclopedia of Type Strains, Phase IV (KMG-IV): sequencing the most valuable type-strain genomes for metagenomic binning, comparative biology and taxonomic classification.</title>
        <authorList>
            <person name="Goeker M."/>
        </authorList>
    </citation>
    <scope>NUCLEOTIDE SEQUENCE [LARGE SCALE GENOMIC DNA]</scope>
    <source>
        <strain evidence="1 2">DSM 103725</strain>
    </source>
</reference>
<proteinExistence type="predicted"/>
<accession>A0A7X0LJY9</accession>
<evidence type="ECO:0000313" key="1">
    <source>
        <dbReference type="EMBL" id="MBB6428418.1"/>
    </source>
</evidence>
<dbReference type="RefSeq" id="WP_184675539.1">
    <property type="nucleotide sequence ID" value="NZ_JACHGY010000001.1"/>
</dbReference>
<dbReference type="Proteomes" id="UP000541810">
    <property type="component" value="Unassembled WGS sequence"/>
</dbReference>
<evidence type="ECO:0000313" key="2">
    <source>
        <dbReference type="Proteomes" id="UP000541810"/>
    </source>
</evidence>
<comment type="caution">
    <text evidence="1">The sequence shown here is derived from an EMBL/GenBank/DDBJ whole genome shotgun (WGS) entry which is preliminary data.</text>
</comment>
<sequence length="126" mass="14699">MKIVFLDFDGVIRLSDGPPSPKSFRFNSEKIELVKELVQFAQAKLVVTSTWRELYGLERMIAEMNHAFQISDFNHDWMTPLLSVRTRKIRTEVPRGAEITTWLFVHSDIERYAILDDLSEAQFKGH</sequence>
<dbReference type="Pfam" id="PF18143">
    <property type="entry name" value="HAD_SAK_2"/>
    <property type="match status" value="1"/>
</dbReference>
<protein>
    <submittedName>
        <fullName evidence="1">Putative GTPase</fullName>
    </submittedName>
</protein>
<dbReference type="EMBL" id="JACHGY010000001">
    <property type="protein sequence ID" value="MBB6428418.1"/>
    <property type="molecule type" value="Genomic_DNA"/>
</dbReference>
<organism evidence="1 2">
    <name type="scientific">Algisphaera agarilytica</name>
    <dbReference type="NCBI Taxonomy" id="1385975"/>
    <lineage>
        <taxon>Bacteria</taxon>
        <taxon>Pseudomonadati</taxon>
        <taxon>Planctomycetota</taxon>
        <taxon>Phycisphaerae</taxon>
        <taxon>Phycisphaerales</taxon>
        <taxon>Phycisphaeraceae</taxon>
        <taxon>Algisphaera</taxon>
    </lineage>
</organism>
<keyword evidence="2" id="KW-1185">Reference proteome</keyword>
<dbReference type="AlphaFoldDB" id="A0A7X0LJY9"/>
<name>A0A7X0LJY9_9BACT</name>
<gene>
    <name evidence="1" type="ORF">HNQ40_000224</name>
</gene>